<dbReference type="InterPro" id="IPR005122">
    <property type="entry name" value="Uracil-DNA_glycosylase-like"/>
</dbReference>
<evidence type="ECO:0000259" key="8">
    <source>
        <dbReference type="SMART" id="SM00986"/>
    </source>
</evidence>
<keyword evidence="6" id="KW-0411">Iron-sulfur</keyword>
<evidence type="ECO:0000313" key="9">
    <source>
        <dbReference type="EMBL" id="ASJ03474.1"/>
    </source>
</evidence>
<dbReference type="SMART" id="SM00987">
    <property type="entry name" value="UreE_C"/>
    <property type="match status" value="1"/>
</dbReference>
<evidence type="ECO:0000256" key="3">
    <source>
        <dbReference type="ARBA" id="ARBA00022763"/>
    </source>
</evidence>
<dbReference type="OrthoDB" id="8612at2157"/>
<dbReference type="Pfam" id="PF03167">
    <property type="entry name" value="UDG"/>
    <property type="match status" value="1"/>
</dbReference>
<dbReference type="GO" id="GO:0097506">
    <property type="term" value="F:deaminated base DNA N-glycosylase activity"/>
    <property type="evidence" value="ECO:0007669"/>
    <property type="project" value="UniProtKB-ARBA"/>
</dbReference>
<dbReference type="SMART" id="SM00986">
    <property type="entry name" value="UDG"/>
    <property type="match status" value="1"/>
</dbReference>
<dbReference type="EMBL" id="CP014862">
    <property type="protein sequence ID" value="ASJ03474.1"/>
    <property type="molecule type" value="Genomic_DNA"/>
</dbReference>
<evidence type="ECO:0000256" key="7">
    <source>
        <dbReference type="ARBA" id="ARBA00023204"/>
    </source>
</evidence>
<keyword evidence="3" id="KW-0227">DNA damage</keyword>
<dbReference type="InterPro" id="IPR036895">
    <property type="entry name" value="Uracil-DNA_glycosylase-like_sf"/>
</dbReference>
<proteinExistence type="predicted"/>
<dbReference type="PANTHER" id="PTHR33693">
    <property type="entry name" value="TYPE-5 URACIL-DNA GLYCOSYLASE"/>
    <property type="match status" value="1"/>
</dbReference>
<gene>
    <name evidence="9" type="ORF">A3L09_09480</name>
</gene>
<evidence type="ECO:0000313" key="10">
    <source>
        <dbReference type="Proteomes" id="UP000250179"/>
    </source>
</evidence>
<feature type="domain" description="Uracil-DNA glycosylase-like" evidence="8">
    <location>
        <begin position="104"/>
        <end position="233"/>
    </location>
</feature>
<keyword evidence="7" id="KW-0234">DNA repair</keyword>
<evidence type="ECO:0000256" key="6">
    <source>
        <dbReference type="ARBA" id="ARBA00023014"/>
    </source>
</evidence>
<dbReference type="KEGG" id="tprf:A3L09_09480"/>
<evidence type="ECO:0000256" key="1">
    <source>
        <dbReference type="ARBA" id="ARBA00022485"/>
    </source>
</evidence>
<keyword evidence="1" id="KW-0004">4Fe-4S</keyword>
<dbReference type="GO" id="GO:0006281">
    <property type="term" value="P:DNA repair"/>
    <property type="evidence" value="ECO:0007669"/>
    <property type="project" value="UniProtKB-KW"/>
</dbReference>
<dbReference type="Gene3D" id="3.40.470.10">
    <property type="entry name" value="Uracil-DNA glycosylase-like domain"/>
    <property type="match status" value="1"/>
</dbReference>
<keyword evidence="4" id="KW-0378">Hydrolase</keyword>
<dbReference type="AlphaFoldDB" id="A0A2Z2MHR4"/>
<dbReference type="SUPFAM" id="SSF52141">
    <property type="entry name" value="Uracil-DNA glycosylase-like"/>
    <property type="match status" value="1"/>
</dbReference>
<dbReference type="RefSeq" id="WP_088858731.1">
    <property type="nucleotide sequence ID" value="NZ_CP014862.1"/>
</dbReference>
<evidence type="ECO:0000256" key="2">
    <source>
        <dbReference type="ARBA" id="ARBA00022723"/>
    </source>
</evidence>
<keyword evidence="2" id="KW-0479">Metal-binding</keyword>
<dbReference type="GeneID" id="33320647"/>
<organism evidence="9 10">
    <name type="scientific">Thermococcus profundus</name>
    <dbReference type="NCBI Taxonomy" id="49899"/>
    <lineage>
        <taxon>Archaea</taxon>
        <taxon>Methanobacteriati</taxon>
        <taxon>Methanobacteriota</taxon>
        <taxon>Thermococci</taxon>
        <taxon>Thermococcales</taxon>
        <taxon>Thermococcaceae</taxon>
        <taxon>Thermococcus</taxon>
    </lineage>
</organism>
<evidence type="ECO:0000256" key="5">
    <source>
        <dbReference type="ARBA" id="ARBA00023004"/>
    </source>
</evidence>
<dbReference type="Proteomes" id="UP000250179">
    <property type="component" value="Chromosome"/>
</dbReference>
<keyword evidence="10" id="KW-1185">Reference proteome</keyword>
<dbReference type="InterPro" id="IPR051536">
    <property type="entry name" value="UDG_Type-4/5"/>
</dbReference>
<reference evidence="9 10" key="1">
    <citation type="submission" date="2016-03" db="EMBL/GenBank/DDBJ databases">
        <title>Complete genome sequence of Thermococcus profundus strain DT5432.</title>
        <authorList>
            <person name="Oger P.M."/>
        </authorList>
    </citation>
    <scope>NUCLEOTIDE SEQUENCE [LARGE SCALE GENOMIC DNA]</scope>
    <source>
        <strain evidence="9 10">DT 5432</strain>
    </source>
</reference>
<dbReference type="GO" id="GO:0051539">
    <property type="term" value="F:4 iron, 4 sulfur cluster binding"/>
    <property type="evidence" value="ECO:0007669"/>
    <property type="project" value="UniProtKB-KW"/>
</dbReference>
<protein>
    <submittedName>
        <fullName evidence="9">Uracil-DNA glycosylase</fullName>
    </submittedName>
</protein>
<name>A0A2Z2MHR4_THEPR</name>
<dbReference type="PANTHER" id="PTHR33693:SF3">
    <property type="entry name" value="TYPE-5 URACIL-DNA GLYCOSYLASE"/>
    <property type="match status" value="1"/>
</dbReference>
<sequence>MLLELKRLRRMGEVYINPRNLQTVPLFIRDWRDLLSLDEKDYGVYAKTIYNPSDRFLVVGERDIKMGNNLAELYQKLLENPINFCGEDNYCYQLQVGEFEGLPFANGWPGSGVMLVGEAPGRRGCGKTGICFYRDASGMLLRKVLFTLGINPDFVYITNAVKCNPPGNRLKNIPEGALELLAEELEILRPKALFAIGRTAERALTELGFDAVYLHHPAWYVRRGVREPSGEILEEYGRIRGALGEWTL</sequence>
<evidence type="ECO:0000256" key="4">
    <source>
        <dbReference type="ARBA" id="ARBA00022801"/>
    </source>
</evidence>
<accession>A0A2Z2MHR4</accession>
<keyword evidence="5" id="KW-0408">Iron</keyword>
<dbReference type="GO" id="GO:0046872">
    <property type="term" value="F:metal ion binding"/>
    <property type="evidence" value="ECO:0007669"/>
    <property type="project" value="UniProtKB-KW"/>
</dbReference>